<sequence length="304" mass="34146">MHWDDLRFFLAVARLGQLSRASVVLGVDATTVGRRIRRLELRLEQRLFEQTRDGHVLTEAGEHLMTRAEAIEQSISEVESGPAGDTQLAGLIRISASEGFGTWLLAHHIGSFVEAYPGIRVDLVANNGFLSPSKREADVAILLARPRTGPLISKKVSDYVLRPYASHAYLQRHGPIRDVDALRSHCLIGYIPEFVYAPELLYMDEIAPDLEPTIRSSSINAQYRMAAAGVGVAVLPCFIGDADPSLARILPELHINRSFWLVTHQQTRQMARIQAFVEWITELSRQRRDRMMGNLRQCAPEDDR</sequence>
<dbReference type="Gene3D" id="1.10.10.10">
    <property type="entry name" value="Winged helix-like DNA-binding domain superfamily/Winged helix DNA-binding domain"/>
    <property type="match status" value="1"/>
</dbReference>
<dbReference type="PROSITE" id="PS50931">
    <property type="entry name" value="HTH_LYSR"/>
    <property type="match status" value="1"/>
</dbReference>
<dbReference type="EMBL" id="JAVUPU010000001">
    <property type="protein sequence ID" value="MDT9597413.1"/>
    <property type="molecule type" value="Genomic_DNA"/>
</dbReference>
<gene>
    <name evidence="6" type="ORF">RQX22_00415</name>
</gene>
<evidence type="ECO:0000259" key="5">
    <source>
        <dbReference type="PROSITE" id="PS50931"/>
    </source>
</evidence>
<evidence type="ECO:0000313" key="6">
    <source>
        <dbReference type="EMBL" id="MDT9597413.1"/>
    </source>
</evidence>
<dbReference type="InterPro" id="IPR005119">
    <property type="entry name" value="LysR_subst-bd"/>
</dbReference>
<proteinExistence type="inferred from homology"/>
<keyword evidence="7" id="KW-1185">Reference proteome</keyword>
<dbReference type="InterPro" id="IPR058163">
    <property type="entry name" value="LysR-type_TF_proteobact-type"/>
</dbReference>
<keyword evidence="3" id="KW-0238">DNA-binding</keyword>
<dbReference type="PANTHER" id="PTHR30537">
    <property type="entry name" value="HTH-TYPE TRANSCRIPTIONAL REGULATOR"/>
    <property type="match status" value="1"/>
</dbReference>
<evidence type="ECO:0000256" key="4">
    <source>
        <dbReference type="ARBA" id="ARBA00023163"/>
    </source>
</evidence>
<dbReference type="InterPro" id="IPR000847">
    <property type="entry name" value="LysR_HTH_N"/>
</dbReference>
<evidence type="ECO:0000256" key="2">
    <source>
        <dbReference type="ARBA" id="ARBA00023015"/>
    </source>
</evidence>
<organism evidence="6 7">
    <name type="scientific">Sphingosinicella rhizophila</name>
    <dbReference type="NCBI Taxonomy" id="3050082"/>
    <lineage>
        <taxon>Bacteria</taxon>
        <taxon>Pseudomonadati</taxon>
        <taxon>Pseudomonadota</taxon>
        <taxon>Alphaproteobacteria</taxon>
        <taxon>Sphingomonadales</taxon>
        <taxon>Sphingosinicellaceae</taxon>
        <taxon>Sphingosinicella</taxon>
    </lineage>
</organism>
<name>A0ABU3Q1Z8_9SPHN</name>
<dbReference type="PANTHER" id="PTHR30537:SF3">
    <property type="entry name" value="TRANSCRIPTIONAL REGULATORY PROTEIN"/>
    <property type="match status" value="1"/>
</dbReference>
<dbReference type="Gene3D" id="3.40.190.290">
    <property type="match status" value="1"/>
</dbReference>
<feature type="domain" description="HTH lysR-type" evidence="5">
    <location>
        <begin position="1"/>
        <end position="58"/>
    </location>
</feature>
<dbReference type="SUPFAM" id="SSF53850">
    <property type="entry name" value="Periplasmic binding protein-like II"/>
    <property type="match status" value="1"/>
</dbReference>
<dbReference type="Proteomes" id="UP001259572">
    <property type="component" value="Unassembled WGS sequence"/>
</dbReference>
<comment type="similarity">
    <text evidence="1">Belongs to the LysR transcriptional regulatory family.</text>
</comment>
<dbReference type="Pfam" id="PF00126">
    <property type="entry name" value="HTH_1"/>
    <property type="match status" value="1"/>
</dbReference>
<reference evidence="6 7" key="1">
    <citation type="submission" date="2023-05" db="EMBL/GenBank/DDBJ databases">
        <authorList>
            <person name="Guo Y."/>
        </authorList>
    </citation>
    <scope>NUCLEOTIDE SEQUENCE [LARGE SCALE GENOMIC DNA]</scope>
    <source>
        <strain evidence="6 7">GR2756</strain>
    </source>
</reference>
<evidence type="ECO:0000313" key="7">
    <source>
        <dbReference type="Proteomes" id="UP001259572"/>
    </source>
</evidence>
<evidence type="ECO:0000256" key="3">
    <source>
        <dbReference type="ARBA" id="ARBA00023125"/>
    </source>
</evidence>
<keyword evidence="2" id="KW-0805">Transcription regulation</keyword>
<dbReference type="SUPFAM" id="SSF46785">
    <property type="entry name" value="Winged helix' DNA-binding domain"/>
    <property type="match status" value="1"/>
</dbReference>
<comment type="caution">
    <text evidence="6">The sequence shown here is derived from an EMBL/GenBank/DDBJ whole genome shotgun (WGS) entry which is preliminary data.</text>
</comment>
<protein>
    <submittedName>
        <fullName evidence="6">LysR family transcriptional regulator</fullName>
    </submittedName>
</protein>
<dbReference type="Pfam" id="PF03466">
    <property type="entry name" value="LysR_substrate"/>
    <property type="match status" value="1"/>
</dbReference>
<keyword evidence="4" id="KW-0804">Transcription</keyword>
<evidence type="ECO:0000256" key="1">
    <source>
        <dbReference type="ARBA" id="ARBA00009437"/>
    </source>
</evidence>
<dbReference type="InterPro" id="IPR036390">
    <property type="entry name" value="WH_DNA-bd_sf"/>
</dbReference>
<accession>A0ABU3Q1Z8</accession>
<dbReference type="RefSeq" id="WP_315722621.1">
    <property type="nucleotide sequence ID" value="NZ_JAVUPU010000001.1"/>
</dbReference>
<dbReference type="InterPro" id="IPR036388">
    <property type="entry name" value="WH-like_DNA-bd_sf"/>
</dbReference>